<dbReference type="PROSITE" id="PS50011">
    <property type="entry name" value="PROTEIN_KINASE_DOM"/>
    <property type="match status" value="1"/>
</dbReference>
<feature type="domain" description="Protein kinase" evidence="1">
    <location>
        <begin position="62"/>
        <end position="300"/>
    </location>
</feature>
<name>S8BG08_DACHA</name>
<accession>S8BG08</accession>
<evidence type="ECO:0000313" key="2">
    <source>
        <dbReference type="EMBL" id="EPS38223.1"/>
    </source>
</evidence>
<reference evidence="3" key="2">
    <citation type="submission" date="2013-04" db="EMBL/GenBank/DDBJ databases">
        <title>Genomic mechanisms accounting for the adaptation to parasitism in nematode-trapping fungi.</title>
        <authorList>
            <person name="Ahren D.G."/>
        </authorList>
    </citation>
    <scope>NUCLEOTIDE SEQUENCE [LARGE SCALE GENOMIC DNA]</scope>
    <source>
        <strain evidence="3">CBS 200.50</strain>
    </source>
</reference>
<proteinExistence type="predicted"/>
<dbReference type="STRING" id="1284197.S8BG08"/>
<sequence>MWYCTEVQDKSAPCQKNSSTPVLRETVNYRLCPSCPKPPHNSKPDWKPQPPDYLYKDIISRRRNTKILGNGSNGTVYEFGEFAFKGFSTICISEFGSWSFSDPDVEWRMINLAGDCAVNPVGRVFNLHEETGEPYLVGFLTEIGTPLDFKLLSDTEKNATKDEMIQLVTELHQKQGLVHGSIMPKHFLRCKDSKLRLIDFETARVIEEAPKRLVKISNRILSPNKKRENPKLSFEELDDWYALVLVIWEMYTGKTPYEINFENVEEEDVVKQQAVELTEILDNELRGWMREILTRGGAIV</sequence>
<dbReference type="OMA" id="WRMINLA"/>
<dbReference type="OrthoDB" id="1668230at2759"/>
<evidence type="ECO:0000259" key="1">
    <source>
        <dbReference type="PROSITE" id="PS50011"/>
    </source>
</evidence>
<comment type="caution">
    <text evidence="2">The sequence shown here is derived from an EMBL/GenBank/DDBJ whole genome shotgun (WGS) entry which is preliminary data.</text>
</comment>
<organism evidence="2 3">
    <name type="scientific">Dactylellina haptotyla (strain CBS 200.50)</name>
    <name type="common">Nematode-trapping fungus</name>
    <name type="synonym">Monacrosporium haptotylum</name>
    <dbReference type="NCBI Taxonomy" id="1284197"/>
    <lineage>
        <taxon>Eukaryota</taxon>
        <taxon>Fungi</taxon>
        <taxon>Dikarya</taxon>
        <taxon>Ascomycota</taxon>
        <taxon>Pezizomycotina</taxon>
        <taxon>Orbiliomycetes</taxon>
        <taxon>Orbiliales</taxon>
        <taxon>Orbiliaceae</taxon>
        <taxon>Dactylellina</taxon>
    </lineage>
</organism>
<dbReference type="InterPro" id="IPR011009">
    <property type="entry name" value="Kinase-like_dom_sf"/>
</dbReference>
<evidence type="ECO:0000313" key="3">
    <source>
        <dbReference type="Proteomes" id="UP000015100"/>
    </source>
</evidence>
<gene>
    <name evidence="2" type="ORF">H072_8089</name>
</gene>
<dbReference type="HOGENOM" id="CLU_076634_0_0_1"/>
<dbReference type="EMBL" id="AQGS01000575">
    <property type="protein sequence ID" value="EPS38223.1"/>
    <property type="molecule type" value="Genomic_DNA"/>
</dbReference>
<dbReference type="AlphaFoldDB" id="S8BG08"/>
<dbReference type="InterPro" id="IPR000719">
    <property type="entry name" value="Prot_kinase_dom"/>
</dbReference>
<keyword evidence="3" id="KW-1185">Reference proteome</keyword>
<dbReference type="Proteomes" id="UP000015100">
    <property type="component" value="Unassembled WGS sequence"/>
</dbReference>
<dbReference type="eggNOG" id="ENOG502SZJ3">
    <property type="taxonomic scope" value="Eukaryota"/>
</dbReference>
<dbReference type="SUPFAM" id="SSF56112">
    <property type="entry name" value="Protein kinase-like (PK-like)"/>
    <property type="match status" value="1"/>
</dbReference>
<reference evidence="2 3" key="1">
    <citation type="journal article" date="2013" name="PLoS Genet.">
        <title>Genomic mechanisms accounting for the adaptation to parasitism in nematode-trapping fungi.</title>
        <authorList>
            <person name="Meerupati T."/>
            <person name="Andersson K.M."/>
            <person name="Friman E."/>
            <person name="Kumar D."/>
            <person name="Tunlid A."/>
            <person name="Ahren D."/>
        </authorList>
    </citation>
    <scope>NUCLEOTIDE SEQUENCE [LARGE SCALE GENOMIC DNA]</scope>
    <source>
        <strain evidence="2 3">CBS 200.50</strain>
    </source>
</reference>
<dbReference type="Gene3D" id="1.10.510.10">
    <property type="entry name" value="Transferase(Phosphotransferase) domain 1"/>
    <property type="match status" value="1"/>
</dbReference>
<dbReference type="GO" id="GO:0004672">
    <property type="term" value="F:protein kinase activity"/>
    <property type="evidence" value="ECO:0007669"/>
    <property type="project" value="InterPro"/>
</dbReference>
<protein>
    <recommendedName>
        <fullName evidence="1">Protein kinase domain-containing protein</fullName>
    </recommendedName>
</protein>
<dbReference type="GO" id="GO:0005524">
    <property type="term" value="F:ATP binding"/>
    <property type="evidence" value="ECO:0007669"/>
    <property type="project" value="InterPro"/>
</dbReference>